<name>A0ABQ0I212_9ALTE</name>
<reference evidence="1 2" key="1">
    <citation type="journal article" date="2014" name="Environ. Microbiol.">
        <title>Comparative genomics of the marine bacterial genus Glaciecola reveals the high degree of genomic diversity and genomic characteristic for cold adaptation.</title>
        <authorList>
            <person name="Qin Q.L."/>
            <person name="Xie B.B."/>
            <person name="Yu Y."/>
            <person name="Shu Y.L."/>
            <person name="Rong J.C."/>
            <person name="Zhang Y.J."/>
            <person name="Zhao D.L."/>
            <person name="Chen X.L."/>
            <person name="Zhang X.Y."/>
            <person name="Chen B."/>
            <person name="Zhou B.C."/>
            <person name="Zhang Y.Z."/>
        </authorList>
    </citation>
    <scope>NUCLEOTIDE SEQUENCE [LARGE SCALE GENOMIC DNA]</scope>
    <source>
        <strain evidence="1 2">NO2</strain>
    </source>
</reference>
<organism evidence="1 2">
    <name type="scientific">Paraglaciecola agarilytica NO2</name>
    <dbReference type="NCBI Taxonomy" id="1125747"/>
    <lineage>
        <taxon>Bacteria</taxon>
        <taxon>Pseudomonadati</taxon>
        <taxon>Pseudomonadota</taxon>
        <taxon>Gammaproteobacteria</taxon>
        <taxon>Alteromonadales</taxon>
        <taxon>Alteromonadaceae</taxon>
        <taxon>Paraglaciecola</taxon>
    </lineage>
</organism>
<protein>
    <submittedName>
        <fullName evidence="1">Uncharacterized protein</fullName>
    </submittedName>
</protein>
<keyword evidence="2" id="KW-1185">Reference proteome</keyword>
<proteinExistence type="predicted"/>
<sequence>MTAKQILTKKISEYSKSIQSESNVNNHLIIMTLDDDIEHINEMSDAGAEALLFSIRAHESKFKIAIEPVHYAAFLPAVTEH</sequence>
<dbReference type="RefSeq" id="WP_008302184.1">
    <property type="nucleotide sequence ID" value="NZ_BAEK01000007.1"/>
</dbReference>
<accession>A0ABQ0I212</accession>
<dbReference type="EMBL" id="BAEK01000007">
    <property type="protein sequence ID" value="GAC03355.1"/>
    <property type="molecule type" value="Genomic_DNA"/>
</dbReference>
<comment type="caution">
    <text evidence="1">The sequence shown here is derived from an EMBL/GenBank/DDBJ whole genome shotgun (WGS) entry which is preliminary data.</text>
</comment>
<evidence type="ECO:0000313" key="1">
    <source>
        <dbReference type="EMBL" id="GAC03355.1"/>
    </source>
</evidence>
<dbReference type="Proteomes" id="UP000008372">
    <property type="component" value="Unassembled WGS sequence"/>
</dbReference>
<gene>
    <name evidence="1" type="ORF">GAGA_0490</name>
</gene>
<evidence type="ECO:0000313" key="2">
    <source>
        <dbReference type="Proteomes" id="UP000008372"/>
    </source>
</evidence>